<feature type="non-terminal residue" evidence="2">
    <location>
        <position position="1"/>
    </location>
</feature>
<proteinExistence type="predicted"/>
<evidence type="ECO:0000313" key="3">
    <source>
        <dbReference type="Proteomes" id="UP000054270"/>
    </source>
</evidence>
<dbReference type="EMBL" id="KN817726">
    <property type="protein sequence ID" value="KJA13624.1"/>
    <property type="molecule type" value="Genomic_DNA"/>
</dbReference>
<protein>
    <submittedName>
        <fullName evidence="2">Uncharacterized protein</fullName>
    </submittedName>
</protein>
<dbReference type="AlphaFoldDB" id="A0A0D2N309"/>
<reference evidence="3" key="1">
    <citation type="submission" date="2014-04" db="EMBL/GenBank/DDBJ databases">
        <title>Evolutionary Origins and Diversification of the Mycorrhizal Mutualists.</title>
        <authorList>
            <consortium name="DOE Joint Genome Institute"/>
            <consortium name="Mycorrhizal Genomics Consortium"/>
            <person name="Kohler A."/>
            <person name="Kuo A."/>
            <person name="Nagy L.G."/>
            <person name="Floudas D."/>
            <person name="Copeland A."/>
            <person name="Barry K.W."/>
            <person name="Cichocki N."/>
            <person name="Veneault-Fourrey C."/>
            <person name="LaButti K."/>
            <person name="Lindquist E.A."/>
            <person name="Lipzen A."/>
            <person name="Lundell T."/>
            <person name="Morin E."/>
            <person name="Murat C."/>
            <person name="Riley R."/>
            <person name="Ohm R."/>
            <person name="Sun H."/>
            <person name="Tunlid A."/>
            <person name="Henrissat B."/>
            <person name="Grigoriev I.V."/>
            <person name="Hibbett D.S."/>
            <person name="Martin F."/>
        </authorList>
    </citation>
    <scope>NUCLEOTIDE SEQUENCE [LARGE SCALE GENOMIC DNA]</scope>
    <source>
        <strain evidence="3">FD-334 SS-4</strain>
    </source>
</reference>
<evidence type="ECO:0000256" key="1">
    <source>
        <dbReference type="SAM" id="MobiDB-lite"/>
    </source>
</evidence>
<sequence length="76" mass="8655">GSQKYHCHHICKHLVRAVEHPTLSFWRNVVRRRVVPIYQHPALTPLGEATNDYIEPDGAITDGDDHLWSGDPSTLE</sequence>
<name>A0A0D2N309_HYPSF</name>
<feature type="non-terminal residue" evidence="2">
    <location>
        <position position="76"/>
    </location>
</feature>
<organism evidence="2 3">
    <name type="scientific">Hypholoma sublateritium (strain FD-334 SS-4)</name>
    <dbReference type="NCBI Taxonomy" id="945553"/>
    <lineage>
        <taxon>Eukaryota</taxon>
        <taxon>Fungi</taxon>
        <taxon>Dikarya</taxon>
        <taxon>Basidiomycota</taxon>
        <taxon>Agaricomycotina</taxon>
        <taxon>Agaricomycetes</taxon>
        <taxon>Agaricomycetidae</taxon>
        <taxon>Agaricales</taxon>
        <taxon>Agaricineae</taxon>
        <taxon>Strophariaceae</taxon>
        <taxon>Hypholoma</taxon>
    </lineage>
</organism>
<evidence type="ECO:0000313" key="2">
    <source>
        <dbReference type="EMBL" id="KJA13624.1"/>
    </source>
</evidence>
<keyword evidence="3" id="KW-1185">Reference proteome</keyword>
<dbReference type="Proteomes" id="UP000054270">
    <property type="component" value="Unassembled WGS sequence"/>
</dbReference>
<dbReference type="OrthoDB" id="3221775at2759"/>
<feature type="region of interest" description="Disordered" evidence="1">
    <location>
        <begin position="48"/>
        <end position="76"/>
    </location>
</feature>
<accession>A0A0D2N309</accession>
<gene>
    <name evidence="2" type="ORF">HYPSUDRAFT_121605</name>
</gene>